<dbReference type="Proteomes" id="UP000283700">
    <property type="component" value="Unassembled WGS sequence"/>
</dbReference>
<evidence type="ECO:0000313" key="5">
    <source>
        <dbReference type="Proteomes" id="UP000283700"/>
    </source>
</evidence>
<evidence type="ECO:0000256" key="1">
    <source>
        <dbReference type="SAM" id="MobiDB-lite"/>
    </source>
</evidence>
<evidence type="ECO:0000313" key="4">
    <source>
        <dbReference type="EMBL" id="RHN12678.1"/>
    </source>
</evidence>
<protein>
    <recommendedName>
        <fullName evidence="3">Fibronectin type-III domain-containing protein</fullName>
    </recommendedName>
</protein>
<evidence type="ECO:0000259" key="3">
    <source>
        <dbReference type="PROSITE" id="PS50853"/>
    </source>
</evidence>
<comment type="caution">
    <text evidence="4">The sequence shown here is derived from an EMBL/GenBank/DDBJ whole genome shotgun (WGS) entry which is preliminary data.</text>
</comment>
<dbReference type="InterPro" id="IPR003961">
    <property type="entry name" value="FN3_dom"/>
</dbReference>
<sequence length="672" mass="73169">MRKKFKKMLGLSLSALMMGTVALPSATYIVHAESISTKNPGSAISNGNEISTDSSTDVPSKDSNTNVGTDSGSDSGNEDGSEECTNHVLKKVYGTPASCTEEGIKTHYVCDVCGKLFLDENGENEVSEEEIKIPEAHEWNTPTYDWSGAEVTGDSTELPSEPDGHTVTAKTTCKLCGEELTETEEFSTDTVHTADCTKDPVVKRYATDFVNSAFTNNSVTYNTGETNEEHNFTEFSDQIATPATCTEKAQYYLKCSDCDVISTNETDEKEEDEPLGHSFTDKPSNVQAAAGTCGSNTYYVQCDRCGAVSDTKTVVVGEATNHLNTVVINQKDATCTKPGYTGDTVCDQCGALIKKGEEIPATGHKTSNKVSDKIAKKATCTTPAKYYLLCDTCNEVTEDTKEVGKPNGHSFTNKDSGKVKDEATCTSPAIHYVQCDNCDEISTDKTIEIGSTDAENHGNIVLKNDKKATCKDEGYTGDEYCEDCGKLVKTGTKIPVTNEHTWDAGKITKAATCTQAGEKTYTCSVCGATKKEIIKKTEHKWAPRTETKVSGKDVVTTTKKTYDQCSVCKSVRNMKTVNSVRIKTPSVTLKAGKKSFTAKTKKLSGINGYQIRYSVKKNMKKSKTVTTKKTSKTVKKLISKKKYYVQVRAYKTVNGKKVFSSWSKVKNITTKK</sequence>
<feature type="domain" description="Fibronectin type-III" evidence="3">
    <location>
        <begin position="570"/>
        <end position="672"/>
    </location>
</feature>
<name>A0A415U3J2_9FIRM</name>
<feature type="chain" id="PRO_5039126614" description="Fibronectin type-III domain-containing protein" evidence="2">
    <location>
        <begin position="23"/>
        <end position="672"/>
    </location>
</feature>
<accession>A0A415U3J2</accession>
<feature type="compositionally biased region" description="Polar residues" evidence="1">
    <location>
        <begin position="38"/>
        <end position="69"/>
    </location>
</feature>
<evidence type="ECO:0000256" key="2">
    <source>
        <dbReference type="SAM" id="SignalP"/>
    </source>
</evidence>
<dbReference type="InterPro" id="IPR036116">
    <property type="entry name" value="FN3_sf"/>
</dbReference>
<feature type="region of interest" description="Disordered" evidence="1">
    <location>
        <begin position="38"/>
        <end position="83"/>
    </location>
</feature>
<dbReference type="PROSITE" id="PS50853">
    <property type="entry name" value="FN3"/>
    <property type="match status" value="1"/>
</dbReference>
<gene>
    <name evidence="4" type="ORF">DWZ29_09210</name>
</gene>
<dbReference type="AlphaFoldDB" id="A0A415U3J2"/>
<dbReference type="Gene3D" id="2.60.40.10">
    <property type="entry name" value="Immunoglobulins"/>
    <property type="match status" value="1"/>
</dbReference>
<reference evidence="4 5" key="1">
    <citation type="submission" date="2018-08" db="EMBL/GenBank/DDBJ databases">
        <title>A genome reference for cultivated species of the human gut microbiota.</title>
        <authorList>
            <person name="Zou Y."/>
            <person name="Xue W."/>
            <person name="Luo G."/>
        </authorList>
    </citation>
    <scope>NUCLEOTIDE SEQUENCE [LARGE SCALE GENOMIC DNA]</scope>
    <source>
        <strain evidence="4 5">AF31-17AC</strain>
    </source>
</reference>
<organism evidence="4 5">
    <name type="scientific">Anaerobutyricum hallii</name>
    <dbReference type="NCBI Taxonomy" id="39488"/>
    <lineage>
        <taxon>Bacteria</taxon>
        <taxon>Bacillati</taxon>
        <taxon>Bacillota</taxon>
        <taxon>Clostridia</taxon>
        <taxon>Lachnospirales</taxon>
        <taxon>Lachnospiraceae</taxon>
        <taxon>Anaerobutyricum</taxon>
    </lineage>
</organism>
<keyword evidence="2" id="KW-0732">Signal</keyword>
<dbReference type="InterPro" id="IPR013783">
    <property type="entry name" value="Ig-like_fold"/>
</dbReference>
<dbReference type="SUPFAM" id="SSF49265">
    <property type="entry name" value="Fibronectin type III"/>
    <property type="match status" value="1"/>
</dbReference>
<dbReference type="RefSeq" id="WP_118486121.1">
    <property type="nucleotide sequence ID" value="NZ_QRQO01000023.1"/>
</dbReference>
<feature type="signal peptide" evidence="2">
    <location>
        <begin position="1"/>
        <end position="22"/>
    </location>
</feature>
<dbReference type="EMBL" id="QRQO01000023">
    <property type="protein sequence ID" value="RHN12678.1"/>
    <property type="molecule type" value="Genomic_DNA"/>
</dbReference>
<proteinExistence type="predicted"/>